<dbReference type="OMA" id="IWIKNER"/>
<feature type="chain" id="PRO_5004881677" description="Metallopeptidase, catalytic domain" evidence="1">
    <location>
        <begin position="21"/>
        <end position="374"/>
    </location>
</feature>
<dbReference type="Proteomes" id="UP000030686">
    <property type="component" value="Unassembled WGS sequence"/>
</dbReference>
<organism evidence="2 3">
    <name type="scientific">Penicillium roqueforti (strain FM164)</name>
    <dbReference type="NCBI Taxonomy" id="1365484"/>
    <lineage>
        <taxon>Eukaryota</taxon>
        <taxon>Fungi</taxon>
        <taxon>Dikarya</taxon>
        <taxon>Ascomycota</taxon>
        <taxon>Pezizomycotina</taxon>
        <taxon>Eurotiomycetes</taxon>
        <taxon>Eurotiomycetidae</taxon>
        <taxon>Eurotiales</taxon>
        <taxon>Aspergillaceae</taxon>
        <taxon>Penicillium</taxon>
    </lineage>
</organism>
<dbReference type="AlphaFoldDB" id="W6QJ30"/>
<keyword evidence="1" id="KW-0732">Signal</keyword>
<dbReference type="GO" id="GO:0008237">
    <property type="term" value="F:metallopeptidase activity"/>
    <property type="evidence" value="ECO:0007669"/>
    <property type="project" value="InterPro"/>
</dbReference>
<evidence type="ECO:0008006" key="4">
    <source>
        <dbReference type="Google" id="ProtNLM"/>
    </source>
</evidence>
<sequence length="374" mass="42055">MQLKPIVVCGLLSAASLAAGQTIGSLFKVNLDNDEAGGCSERSTLLAQYLQESKDLATAGLQAITHAQDSSAAQHDVAKRYLRAYFGVGENDATALALIKGSLQKVSNFLSGTTLDNTPRLYCNDNWLKKRARTDIARDIEGNDIWTMDDNGQQHLLAIENCDQYRHLFWDYDEDQMIWIKNERIPYWSADLGQYLVDDDYDGQTFCTVARGANMGTTQHMTTPPTITLCQGSFSEPGYSVKLGSKSPLVGQRGGRKLTDVLPRSATLYHELFHLVLGNDPTPDVTYLWVRQQLLLENPDEIITEAYKDKYDEIEILPTSIYGMTRADAIRHNPESYVFFSVGYWYFMQTTWSNGDNSQRWSFHSGVSQMVQIP</sequence>
<reference evidence="2" key="1">
    <citation type="journal article" date="2014" name="Nat. Commun.">
        <title>Multiple recent horizontal transfers of a large genomic region in cheese making fungi.</title>
        <authorList>
            <person name="Cheeseman K."/>
            <person name="Ropars J."/>
            <person name="Renault P."/>
            <person name="Dupont J."/>
            <person name="Gouzy J."/>
            <person name="Branca A."/>
            <person name="Abraham A.L."/>
            <person name="Ceppi M."/>
            <person name="Conseiller E."/>
            <person name="Debuchy R."/>
            <person name="Malagnac F."/>
            <person name="Goarin A."/>
            <person name="Silar P."/>
            <person name="Lacoste S."/>
            <person name="Sallet E."/>
            <person name="Bensimon A."/>
            <person name="Giraud T."/>
            <person name="Brygoo Y."/>
        </authorList>
    </citation>
    <scope>NUCLEOTIDE SEQUENCE [LARGE SCALE GENOMIC DNA]</scope>
    <source>
        <strain evidence="2">FM164</strain>
    </source>
</reference>
<evidence type="ECO:0000313" key="3">
    <source>
        <dbReference type="Proteomes" id="UP000030686"/>
    </source>
</evidence>
<accession>W6QJ30</accession>
<dbReference type="EMBL" id="HG792019">
    <property type="protein sequence ID" value="CDM36415.1"/>
    <property type="molecule type" value="Genomic_DNA"/>
</dbReference>
<protein>
    <recommendedName>
        <fullName evidence="4">Metallopeptidase, catalytic domain</fullName>
    </recommendedName>
</protein>
<evidence type="ECO:0000313" key="2">
    <source>
        <dbReference type="EMBL" id="CDM36415.1"/>
    </source>
</evidence>
<dbReference type="InterPro" id="IPR024079">
    <property type="entry name" value="MetalloPept_cat_dom_sf"/>
</dbReference>
<keyword evidence="3" id="KW-1185">Reference proteome</keyword>
<gene>
    <name evidence="2" type="ORF">PROQFM164_S05g000248</name>
</gene>
<name>W6QJ30_PENRF</name>
<feature type="signal peptide" evidence="1">
    <location>
        <begin position="1"/>
        <end position="20"/>
    </location>
</feature>
<proteinExistence type="predicted"/>
<evidence type="ECO:0000256" key="1">
    <source>
        <dbReference type="SAM" id="SignalP"/>
    </source>
</evidence>
<dbReference type="OrthoDB" id="4259138at2759"/>
<dbReference type="Gene3D" id="3.40.390.10">
    <property type="entry name" value="Collagenase (Catalytic Domain)"/>
    <property type="match status" value="1"/>
</dbReference>